<evidence type="ECO:0000313" key="3">
    <source>
        <dbReference type="EMBL" id="KIH92691.1"/>
    </source>
</evidence>
<evidence type="ECO:0000313" key="4">
    <source>
        <dbReference type="Proteomes" id="UP000031575"/>
    </source>
</evidence>
<feature type="region of interest" description="Disordered" evidence="1">
    <location>
        <begin position="428"/>
        <end position="454"/>
    </location>
</feature>
<evidence type="ECO:0000259" key="2">
    <source>
        <dbReference type="PROSITE" id="PS50006"/>
    </source>
</evidence>
<dbReference type="InterPro" id="IPR000253">
    <property type="entry name" value="FHA_dom"/>
</dbReference>
<name>A0A0C2IUA6_9PEZI</name>
<dbReference type="HOGENOM" id="CLU_017542_0_0_1"/>
<protein>
    <submittedName>
        <fullName evidence="3">Fha domain containing protein</fullName>
    </submittedName>
</protein>
<dbReference type="Pfam" id="PF00498">
    <property type="entry name" value="FHA"/>
    <property type="match status" value="1"/>
</dbReference>
<feature type="compositionally biased region" description="Low complexity" evidence="1">
    <location>
        <begin position="597"/>
        <end position="606"/>
    </location>
</feature>
<dbReference type="AlphaFoldDB" id="A0A0C2IUA6"/>
<dbReference type="EMBL" id="AWTV01000006">
    <property type="protein sequence ID" value="KIH92691.1"/>
    <property type="molecule type" value="Genomic_DNA"/>
</dbReference>
<feature type="compositionally biased region" description="Polar residues" evidence="1">
    <location>
        <begin position="541"/>
        <end position="570"/>
    </location>
</feature>
<dbReference type="PANTHER" id="PTHR15715">
    <property type="entry name" value="CENTROSOMAL PROTEIN OF 170 KDA"/>
    <property type="match status" value="1"/>
</dbReference>
<feature type="compositionally biased region" description="Low complexity" evidence="1">
    <location>
        <begin position="24"/>
        <end position="35"/>
    </location>
</feature>
<dbReference type="GeneID" id="63675655"/>
<dbReference type="Gene3D" id="2.60.200.20">
    <property type="match status" value="1"/>
</dbReference>
<feature type="region of interest" description="Disordered" evidence="1">
    <location>
        <begin position="149"/>
        <end position="230"/>
    </location>
</feature>
<evidence type="ECO:0000256" key="1">
    <source>
        <dbReference type="SAM" id="MobiDB-lite"/>
    </source>
</evidence>
<feature type="region of interest" description="Disordered" evidence="1">
    <location>
        <begin position="511"/>
        <end position="618"/>
    </location>
</feature>
<gene>
    <name evidence="3" type="ORF">SPBR_02431</name>
</gene>
<comment type="caution">
    <text evidence="3">The sequence shown here is derived from an EMBL/GenBank/DDBJ whole genome shotgun (WGS) entry which is preliminary data.</text>
</comment>
<dbReference type="SMART" id="SM00240">
    <property type="entry name" value="FHA"/>
    <property type="match status" value="1"/>
</dbReference>
<feature type="region of interest" description="Disordered" evidence="1">
    <location>
        <begin position="474"/>
        <end position="499"/>
    </location>
</feature>
<feature type="region of interest" description="Disordered" evidence="1">
    <location>
        <begin position="1"/>
        <end position="101"/>
    </location>
</feature>
<dbReference type="InterPro" id="IPR051176">
    <property type="entry name" value="Cent_Immune-Sig_Mod"/>
</dbReference>
<proteinExistence type="predicted"/>
<accession>A0A0C2IUA6</accession>
<feature type="domain" description="FHA" evidence="2">
    <location>
        <begin position="270"/>
        <end position="333"/>
    </location>
</feature>
<dbReference type="RefSeq" id="XP_040620701.1">
    <property type="nucleotide sequence ID" value="XM_040760734.1"/>
</dbReference>
<dbReference type="Proteomes" id="UP000031575">
    <property type="component" value="Unassembled WGS sequence"/>
</dbReference>
<dbReference type="OrthoDB" id="687730at2759"/>
<dbReference type="FunFam" id="2.60.200.20:FF:000030">
    <property type="entry name" value="FHA domain-containing protein"/>
    <property type="match status" value="1"/>
</dbReference>
<dbReference type="SUPFAM" id="SSF49879">
    <property type="entry name" value="SMAD/FHA domain"/>
    <property type="match status" value="1"/>
</dbReference>
<organism evidence="3 4">
    <name type="scientific">Sporothrix brasiliensis 5110</name>
    <dbReference type="NCBI Taxonomy" id="1398154"/>
    <lineage>
        <taxon>Eukaryota</taxon>
        <taxon>Fungi</taxon>
        <taxon>Dikarya</taxon>
        <taxon>Ascomycota</taxon>
        <taxon>Pezizomycotina</taxon>
        <taxon>Sordariomycetes</taxon>
        <taxon>Sordariomycetidae</taxon>
        <taxon>Ophiostomatales</taxon>
        <taxon>Ophiostomataceae</taxon>
        <taxon>Sporothrix</taxon>
    </lineage>
</organism>
<dbReference type="PANTHER" id="PTHR15715:SF37">
    <property type="entry name" value="LD47843P"/>
    <property type="match status" value="1"/>
</dbReference>
<reference evidence="3 4" key="1">
    <citation type="journal article" date="2014" name="BMC Genomics">
        <title>Comparative genomics of the major fungal agents of human and animal Sporotrichosis: Sporothrix schenckii and Sporothrix brasiliensis.</title>
        <authorList>
            <person name="Teixeira M.M."/>
            <person name="de Almeida L.G."/>
            <person name="Kubitschek-Barreira P."/>
            <person name="Alves F.L."/>
            <person name="Kioshima E.S."/>
            <person name="Abadio A.K."/>
            <person name="Fernandes L."/>
            <person name="Derengowski L.S."/>
            <person name="Ferreira K.S."/>
            <person name="Souza R.C."/>
            <person name="Ruiz J.C."/>
            <person name="de Andrade N.C."/>
            <person name="Paes H.C."/>
            <person name="Nicola A.M."/>
            <person name="Albuquerque P."/>
            <person name="Gerber A.L."/>
            <person name="Martins V.P."/>
            <person name="Peconick L.D."/>
            <person name="Neto A.V."/>
            <person name="Chaucanez C.B."/>
            <person name="Silva P.A."/>
            <person name="Cunha O.L."/>
            <person name="de Oliveira F.F."/>
            <person name="dos Santos T.C."/>
            <person name="Barros A.L."/>
            <person name="Soares M.A."/>
            <person name="de Oliveira L.M."/>
            <person name="Marini M.M."/>
            <person name="Villalobos-Duno H."/>
            <person name="Cunha M.M."/>
            <person name="de Hoog S."/>
            <person name="da Silveira J.F."/>
            <person name="Henrissat B."/>
            <person name="Nino-Vega G.A."/>
            <person name="Cisalpino P.S."/>
            <person name="Mora-Montes H.M."/>
            <person name="Almeida S.R."/>
            <person name="Stajich J.E."/>
            <person name="Lopes-Bezerra L.M."/>
            <person name="Vasconcelos A.T."/>
            <person name="Felipe M.S."/>
        </authorList>
    </citation>
    <scope>NUCLEOTIDE SEQUENCE [LARGE SCALE GENOMIC DNA]</scope>
    <source>
        <strain evidence="3 4">5110</strain>
    </source>
</reference>
<dbReference type="InterPro" id="IPR008984">
    <property type="entry name" value="SMAD_FHA_dom_sf"/>
</dbReference>
<sequence length="632" mass="66712">MFTQSIPAPAPAPSPSSPGLHAVSTTTPASPTSRTSRLRGLSYLRNYTQSHLLNREHSSTGASSTGSGNTTAGTGNAANHLNQPSPSSPSTASGGLGHSETYPLRQTQSAAAAPTSSTSSATVIASAVDPGLCLAPAVLHPLSITSTNSSQSVASDAAAPQSGSRAPADNQPGASTTASATSASTTTNSPAAASLSSAAAMAPSVAPQTTPTANVMTRSRSATEPGAANGVNIESLPSIRFSTFYDPRATRPSLKFAPMSRTLPTGKELIRVGRYSERDSQPNVSANVPSAAHVGFKSKVVSRRHCEFWYENNRWYIKDVKSSSGTFLNHIRLSQPGTESKPFPVNDGDIVQLGIDFKGGEEMIFRCVKMRVELNRGWQNKLNAFNFICPNCRAAVDLEADVEDPPEEWETMDIEEEESVVAGANNARSNDASAHHVKPRMPSDQRAGALSASAAAADIGDTTMQVDSVMEDIDETTSTGPAALAQQQQQQQRNERRELDSRLQRQLLVEQQQHEDEPEPVTESHVSHATSHPVPIPSGSRFPSTSSIANAPPTVSVNGNGINNERTPSPTERHIAPVGHEGPITPRNDAGPWVFDGSGIRIGSSRASTDSRRGEMRSLDTAAAEISGQFRT</sequence>
<keyword evidence="4" id="KW-1185">Reference proteome</keyword>
<feature type="compositionally biased region" description="Low complexity" evidence="1">
    <location>
        <begin position="174"/>
        <end position="207"/>
    </location>
</feature>
<feature type="compositionally biased region" description="Low complexity" evidence="1">
    <location>
        <begin position="59"/>
        <end position="90"/>
    </location>
</feature>
<feature type="compositionally biased region" description="Polar residues" evidence="1">
    <location>
        <begin position="208"/>
        <end position="222"/>
    </location>
</feature>
<dbReference type="VEuPathDB" id="FungiDB:SPBR_02431"/>
<dbReference type="PROSITE" id="PS50006">
    <property type="entry name" value="FHA_DOMAIN"/>
    <property type="match status" value="1"/>
</dbReference>
<feature type="compositionally biased region" description="Basic and acidic residues" evidence="1">
    <location>
        <begin position="609"/>
        <end position="618"/>
    </location>
</feature>